<dbReference type="CDD" id="cd14703">
    <property type="entry name" value="bZIP_plant_RF2"/>
    <property type="match status" value="1"/>
</dbReference>
<organism evidence="7 8">
    <name type="scientific">Ricinus communis</name>
    <name type="common">Castor bean</name>
    <dbReference type="NCBI Taxonomy" id="3988"/>
    <lineage>
        <taxon>Eukaryota</taxon>
        <taxon>Viridiplantae</taxon>
        <taxon>Streptophyta</taxon>
        <taxon>Embryophyta</taxon>
        <taxon>Tracheophyta</taxon>
        <taxon>Spermatophyta</taxon>
        <taxon>Magnoliopsida</taxon>
        <taxon>eudicotyledons</taxon>
        <taxon>Gunneridae</taxon>
        <taxon>Pentapetalae</taxon>
        <taxon>rosids</taxon>
        <taxon>fabids</taxon>
        <taxon>Malpighiales</taxon>
        <taxon>Euphorbiaceae</taxon>
        <taxon>Acalyphoideae</taxon>
        <taxon>Acalypheae</taxon>
        <taxon>Ricinus</taxon>
    </lineage>
</organism>
<evidence type="ECO:0000256" key="2">
    <source>
        <dbReference type="ARBA" id="ARBA00023163"/>
    </source>
</evidence>
<keyword evidence="1" id="KW-0805">Transcription regulation</keyword>
<evidence type="ECO:0000256" key="5">
    <source>
        <dbReference type="SAM" id="MobiDB-lite"/>
    </source>
</evidence>
<name>B9RRH0_RICCO</name>
<evidence type="ECO:0000256" key="3">
    <source>
        <dbReference type="ARBA" id="ARBA00023242"/>
    </source>
</evidence>
<accession>B9RRH0</accession>
<dbReference type="InterPro" id="IPR046347">
    <property type="entry name" value="bZIP_sf"/>
</dbReference>
<dbReference type="GO" id="GO:0003700">
    <property type="term" value="F:DNA-binding transcription factor activity"/>
    <property type="evidence" value="ECO:0007669"/>
    <property type="project" value="InterPro"/>
</dbReference>
<keyword evidence="3" id="KW-0539">Nucleus</keyword>
<dbReference type="GO" id="GO:0003677">
    <property type="term" value="F:DNA binding"/>
    <property type="evidence" value="ECO:0000318"/>
    <property type="project" value="GO_Central"/>
</dbReference>
<dbReference type="PANTHER" id="PTHR46391">
    <property type="entry name" value="BASIC LEUCINE ZIPPER 34"/>
    <property type="match status" value="1"/>
</dbReference>
<dbReference type="GO" id="GO:0045893">
    <property type="term" value="P:positive regulation of DNA-templated transcription"/>
    <property type="evidence" value="ECO:0000318"/>
    <property type="project" value="GO_Central"/>
</dbReference>
<feature type="coiled-coil region" evidence="4">
    <location>
        <begin position="106"/>
        <end position="133"/>
    </location>
</feature>
<sequence length="230" mass="26652">MENVNKEFPSVENAQMTGHKDSQGRPLDSNMAQKKLRRLMASREYSQKYRMKQLHYILQLETEVKALQAEVSIISPRIKYVDRQNSLLRVENGSIKHRLSTFSSDLMIKEAEIEENKAEVNRLRQLHLAQQQQNMQGQQMLPTWNEHGFEQIINESFVQSTEMHCYPEQIDENIEEIDEWSKKQELAQTWISTLSTSLLVNPNGNLNMSSNLGGIEQMLSLNQNTNSCVL</sequence>
<keyword evidence="8" id="KW-1185">Reference proteome</keyword>
<dbReference type="InterPro" id="IPR044759">
    <property type="entry name" value="bZIP_RF2"/>
</dbReference>
<dbReference type="EMBL" id="EQ973804">
    <property type="protein sequence ID" value="EEF46023.1"/>
    <property type="molecule type" value="Genomic_DNA"/>
</dbReference>
<dbReference type="InParanoid" id="B9RRH0"/>
<evidence type="ECO:0000313" key="8">
    <source>
        <dbReference type="Proteomes" id="UP000008311"/>
    </source>
</evidence>
<dbReference type="GO" id="GO:0005634">
    <property type="term" value="C:nucleus"/>
    <property type="evidence" value="ECO:0000318"/>
    <property type="project" value="GO_Central"/>
</dbReference>
<protein>
    <recommendedName>
        <fullName evidence="6">BZIP domain-containing protein</fullName>
    </recommendedName>
</protein>
<evidence type="ECO:0000313" key="7">
    <source>
        <dbReference type="EMBL" id="EEF46023.1"/>
    </source>
</evidence>
<dbReference type="InterPro" id="IPR004827">
    <property type="entry name" value="bZIP"/>
</dbReference>
<evidence type="ECO:0000259" key="6">
    <source>
        <dbReference type="SMART" id="SM00338"/>
    </source>
</evidence>
<dbReference type="STRING" id="3988.B9RRH0"/>
<dbReference type="PANTHER" id="PTHR46391:SF21">
    <property type="entry name" value="BZIP DOMAIN-CONTAINING PROTEIN"/>
    <property type="match status" value="1"/>
</dbReference>
<dbReference type="eggNOG" id="ENOG502SB6C">
    <property type="taxonomic scope" value="Eukaryota"/>
</dbReference>
<evidence type="ECO:0000256" key="4">
    <source>
        <dbReference type="SAM" id="Coils"/>
    </source>
</evidence>
<proteinExistence type="predicted"/>
<dbReference type="InterPro" id="IPR052483">
    <property type="entry name" value="bZIP_transcription_regulators"/>
</dbReference>
<dbReference type="SMART" id="SM00338">
    <property type="entry name" value="BRLZ"/>
    <property type="match status" value="1"/>
</dbReference>
<reference evidence="8" key="1">
    <citation type="journal article" date="2010" name="Nat. Biotechnol.">
        <title>Draft genome sequence of the oilseed species Ricinus communis.</title>
        <authorList>
            <person name="Chan A.P."/>
            <person name="Crabtree J."/>
            <person name="Zhao Q."/>
            <person name="Lorenzi H."/>
            <person name="Orvis J."/>
            <person name="Puiu D."/>
            <person name="Melake-Berhan A."/>
            <person name="Jones K.M."/>
            <person name="Redman J."/>
            <person name="Chen G."/>
            <person name="Cahoon E.B."/>
            <person name="Gedil M."/>
            <person name="Stanke M."/>
            <person name="Haas B.J."/>
            <person name="Wortman J.R."/>
            <person name="Fraser-Liggett C.M."/>
            <person name="Ravel J."/>
            <person name="Rabinowicz P.D."/>
        </authorList>
    </citation>
    <scope>NUCLEOTIDE SEQUENCE [LARGE SCALE GENOMIC DNA]</scope>
    <source>
        <strain evidence="8">cv. Hale</strain>
    </source>
</reference>
<evidence type="ECO:0000256" key="1">
    <source>
        <dbReference type="ARBA" id="ARBA00023015"/>
    </source>
</evidence>
<dbReference type="SUPFAM" id="SSF57959">
    <property type="entry name" value="Leucine zipper domain"/>
    <property type="match status" value="1"/>
</dbReference>
<feature type="region of interest" description="Disordered" evidence="5">
    <location>
        <begin position="1"/>
        <end position="31"/>
    </location>
</feature>
<gene>
    <name evidence="7" type="ORF">RCOM_1401660</name>
</gene>
<dbReference type="Proteomes" id="UP000008311">
    <property type="component" value="Unassembled WGS sequence"/>
</dbReference>
<keyword evidence="2" id="KW-0804">Transcription</keyword>
<keyword evidence="4" id="KW-0175">Coiled coil</keyword>
<feature type="domain" description="BZIP" evidence="6">
    <location>
        <begin position="30"/>
        <end position="94"/>
    </location>
</feature>
<dbReference type="AlphaFoldDB" id="B9RRH0"/>